<comment type="caution">
    <text evidence="1">The sequence shown here is derived from an EMBL/GenBank/DDBJ whole genome shotgun (WGS) entry which is preliminary data.</text>
</comment>
<reference evidence="1 2" key="1">
    <citation type="journal article" date="2023" name="Chemosphere">
        <title>Whole genome analysis of Flavobacterium aziz-sancarii sp. nov., isolated from Ardley Island (Antarctica), revealed a rich resistome and bioremediation potential.</title>
        <authorList>
            <person name="Otur C."/>
            <person name="Okay S."/>
            <person name="Kurt-Kizildogan A."/>
        </authorList>
    </citation>
    <scope>NUCLEOTIDE SEQUENCE [LARGE SCALE GENOMIC DNA]</scope>
    <source>
        <strain evidence="1 2">AC</strain>
    </source>
</reference>
<gene>
    <name evidence="1" type="ORF">NJT12_11195</name>
</gene>
<sequence>MINWIQNWYTENCDGEWEHHQGIKIETLDNPGWNVEINFNFTNTEVNNENWKVYEFSENDWIGYSIIDNIFNASGDSFKLNVILKIFKLITENKSIDEDIVTKLINENKG</sequence>
<proteinExistence type="predicted"/>
<evidence type="ECO:0000313" key="1">
    <source>
        <dbReference type="EMBL" id="MDA6070183.1"/>
    </source>
</evidence>
<evidence type="ECO:0000313" key="2">
    <source>
        <dbReference type="Proteomes" id="UP001212170"/>
    </source>
</evidence>
<accession>A0ABT4WCE1</accession>
<dbReference type="InterPro" id="IPR028228">
    <property type="entry name" value="Imm53"/>
</dbReference>
<dbReference type="Proteomes" id="UP001212170">
    <property type="component" value="Unassembled WGS sequence"/>
</dbReference>
<protein>
    <submittedName>
        <fullName evidence="1">Immunity 53 family protein</fullName>
    </submittedName>
</protein>
<name>A0ABT4WCE1_9FLAO</name>
<keyword evidence="2" id="KW-1185">Reference proteome</keyword>
<dbReference type="Pfam" id="PF15580">
    <property type="entry name" value="Imm53"/>
    <property type="match status" value="1"/>
</dbReference>
<dbReference type="EMBL" id="JAMZNK010000015">
    <property type="protein sequence ID" value="MDA6070183.1"/>
    <property type="molecule type" value="Genomic_DNA"/>
</dbReference>
<organism evidence="1 2">
    <name type="scientific">Flavobacterium azizsancarii</name>
    <dbReference type="NCBI Taxonomy" id="2961580"/>
    <lineage>
        <taxon>Bacteria</taxon>
        <taxon>Pseudomonadati</taxon>
        <taxon>Bacteroidota</taxon>
        <taxon>Flavobacteriia</taxon>
        <taxon>Flavobacteriales</taxon>
        <taxon>Flavobacteriaceae</taxon>
        <taxon>Flavobacterium</taxon>
    </lineage>
</organism>
<dbReference type="RefSeq" id="WP_271335995.1">
    <property type="nucleotide sequence ID" value="NZ_JAMZNK010000015.1"/>
</dbReference>